<feature type="domain" description="Syntaxin N-terminal" evidence="2">
    <location>
        <begin position="67"/>
        <end position="103"/>
    </location>
</feature>
<dbReference type="GO" id="GO:0016020">
    <property type="term" value="C:membrane"/>
    <property type="evidence" value="ECO:0007669"/>
    <property type="project" value="InterPro"/>
</dbReference>
<dbReference type="GO" id="GO:0016192">
    <property type="term" value="P:vesicle-mediated transport"/>
    <property type="evidence" value="ECO:0007669"/>
    <property type="project" value="InterPro"/>
</dbReference>
<dbReference type="Pfam" id="PF14523">
    <property type="entry name" value="Syntaxin_2"/>
    <property type="match status" value="1"/>
</dbReference>
<dbReference type="GO" id="GO:0015031">
    <property type="term" value="P:protein transport"/>
    <property type="evidence" value="ECO:0007669"/>
    <property type="project" value="UniProtKB-KW"/>
</dbReference>
<keyword evidence="4" id="KW-1185">Reference proteome</keyword>
<dbReference type="EMBL" id="JADFTS010000003">
    <property type="protein sequence ID" value="KAF9613348.1"/>
    <property type="molecule type" value="Genomic_DNA"/>
</dbReference>
<evidence type="ECO:0000256" key="1">
    <source>
        <dbReference type="ARBA" id="ARBA00022927"/>
    </source>
</evidence>
<keyword evidence="1" id="KW-0813">Transport</keyword>
<dbReference type="SUPFAM" id="SSF47661">
    <property type="entry name" value="t-snare proteins"/>
    <property type="match status" value="1"/>
</dbReference>
<name>A0A835ICK1_9MAGN</name>
<reference evidence="3 4" key="1">
    <citation type="submission" date="2020-10" db="EMBL/GenBank/DDBJ databases">
        <title>The Coptis chinensis genome and diversification of protoberbering-type alkaloids.</title>
        <authorList>
            <person name="Wang B."/>
            <person name="Shu S."/>
            <person name="Song C."/>
            <person name="Liu Y."/>
        </authorList>
    </citation>
    <scope>NUCLEOTIDE SEQUENCE [LARGE SCALE GENOMIC DNA]</scope>
    <source>
        <strain evidence="3">HL-2020</strain>
        <tissue evidence="3">Leaf</tissue>
    </source>
</reference>
<dbReference type="OrthoDB" id="364348at2759"/>
<comment type="caution">
    <text evidence="3">The sequence shown here is derived from an EMBL/GenBank/DDBJ whole genome shotgun (WGS) entry which is preliminary data.</text>
</comment>
<sequence>METPEDINVSTVGSPTKHKIMEPEEKLAIPDIHNIPVKIKRANDFYMEYAGHEEQPMLTMFPKRNETASKKIDDAKLAKDFQAALKEFQKAQRLATERETSYSVSQVLPPSSSITKDEFPRSLNGSGNWVKKRIHKRYPRSDPSRRVGCVSNKVMEIYSSRRVKKRKSTQESYDISHILCLNDVYLSCYG</sequence>
<evidence type="ECO:0000313" key="4">
    <source>
        <dbReference type="Proteomes" id="UP000631114"/>
    </source>
</evidence>
<protein>
    <recommendedName>
        <fullName evidence="2">Syntaxin N-terminal domain-containing protein</fullName>
    </recommendedName>
</protein>
<evidence type="ECO:0000313" key="3">
    <source>
        <dbReference type="EMBL" id="KAF9613348.1"/>
    </source>
</evidence>
<gene>
    <name evidence="3" type="ORF">IFM89_007426</name>
</gene>
<dbReference type="InterPro" id="IPR006011">
    <property type="entry name" value="Syntaxin_N"/>
</dbReference>
<evidence type="ECO:0000259" key="2">
    <source>
        <dbReference type="Pfam" id="PF14523"/>
    </source>
</evidence>
<dbReference type="Proteomes" id="UP000631114">
    <property type="component" value="Unassembled WGS sequence"/>
</dbReference>
<dbReference type="AlphaFoldDB" id="A0A835ICK1"/>
<keyword evidence="1" id="KW-0653">Protein transport</keyword>
<organism evidence="3 4">
    <name type="scientific">Coptis chinensis</name>
    <dbReference type="NCBI Taxonomy" id="261450"/>
    <lineage>
        <taxon>Eukaryota</taxon>
        <taxon>Viridiplantae</taxon>
        <taxon>Streptophyta</taxon>
        <taxon>Embryophyta</taxon>
        <taxon>Tracheophyta</taxon>
        <taxon>Spermatophyta</taxon>
        <taxon>Magnoliopsida</taxon>
        <taxon>Ranunculales</taxon>
        <taxon>Ranunculaceae</taxon>
        <taxon>Coptidoideae</taxon>
        <taxon>Coptis</taxon>
    </lineage>
</organism>
<dbReference type="InterPro" id="IPR010989">
    <property type="entry name" value="SNARE"/>
</dbReference>
<dbReference type="Gene3D" id="1.20.58.70">
    <property type="match status" value="1"/>
</dbReference>
<accession>A0A835ICK1</accession>
<proteinExistence type="predicted"/>